<evidence type="ECO:0000313" key="3">
    <source>
        <dbReference type="EMBL" id="HDI83127.1"/>
    </source>
</evidence>
<dbReference type="GO" id="GO:0004375">
    <property type="term" value="F:glycine dehydrogenase (decarboxylating) activity"/>
    <property type="evidence" value="ECO:0007669"/>
    <property type="project" value="UniProtKB-EC"/>
</dbReference>
<gene>
    <name evidence="3" type="ORF">ENF18_04985</name>
</gene>
<accession>A0A7C0VAK8</accession>
<reference evidence="3" key="1">
    <citation type="journal article" date="2020" name="mSystems">
        <title>Genome- and Community-Level Interaction Insights into Carbon Utilization and Element Cycling Functions of Hydrothermarchaeota in Hydrothermal Sediment.</title>
        <authorList>
            <person name="Zhou Z."/>
            <person name="Liu Y."/>
            <person name="Xu W."/>
            <person name="Pan J."/>
            <person name="Luo Z.H."/>
            <person name="Li M."/>
        </authorList>
    </citation>
    <scope>NUCLEOTIDE SEQUENCE [LARGE SCALE GENOMIC DNA]</scope>
    <source>
        <strain evidence="3">HyVt-102</strain>
    </source>
</reference>
<dbReference type="InterPro" id="IPR015422">
    <property type="entry name" value="PyrdxlP-dep_Trfase_small"/>
</dbReference>
<evidence type="ECO:0000256" key="1">
    <source>
        <dbReference type="ARBA" id="ARBA00023002"/>
    </source>
</evidence>
<dbReference type="PANTHER" id="PTHR42806:SF1">
    <property type="entry name" value="GLYCINE DEHYDROGENASE (DECARBOXYLATING)"/>
    <property type="match status" value="1"/>
</dbReference>
<dbReference type="InterPro" id="IPR049315">
    <property type="entry name" value="GDC-P_N"/>
</dbReference>
<dbReference type="EMBL" id="DQWE01000241">
    <property type="protein sequence ID" value="HDI83127.1"/>
    <property type="molecule type" value="Genomic_DNA"/>
</dbReference>
<dbReference type="SUPFAM" id="SSF53383">
    <property type="entry name" value="PLP-dependent transferases"/>
    <property type="match status" value="1"/>
</dbReference>
<dbReference type="PANTHER" id="PTHR42806">
    <property type="entry name" value="GLYCINE CLEAVAGE SYSTEM P-PROTEIN"/>
    <property type="match status" value="1"/>
</dbReference>
<dbReference type="InterPro" id="IPR015421">
    <property type="entry name" value="PyrdxlP-dep_Trfase_major"/>
</dbReference>
<keyword evidence="1 3" id="KW-0560">Oxidoreductase</keyword>
<comment type="caution">
    <text evidence="3">The sequence shown here is derived from an EMBL/GenBank/DDBJ whole genome shotgun (WGS) entry which is preliminary data.</text>
</comment>
<dbReference type="AlphaFoldDB" id="A0A7C0VAK8"/>
<sequence length="124" mass="14189">MPYIPITDREREEMLKIIGKGIEELFSVIPEESRPDKLPDFPGGLSEIELRSYFKELASRNNPLVPFAGLGVYDHYIPSVINHIISRPEFFTAYTPYQPEVSQGTLQAIYEYQSMICELTGMDV</sequence>
<organism evidence="3">
    <name type="scientific">candidate division WOR-3 bacterium</name>
    <dbReference type="NCBI Taxonomy" id="2052148"/>
    <lineage>
        <taxon>Bacteria</taxon>
        <taxon>Bacteria division WOR-3</taxon>
    </lineage>
</organism>
<dbReference type="Proteomes" id="UP000885847">
    <property type="component" value="Unassembled WGS sequence"/>
</dbReference>
<dbReference type="InterPro" id="IPR015424">
    <property type="entry name" value="PyrdxlP-dep_Trfase"/>
</dbReference>
<name>A0A7C0VAK8_UNCW3</name>
<dbReference type="EC" id="1.4.4.2" evidence="3"/>
<dbReference type="GO" id="GO:0009116">
    <property type="term" value="P:nucleoside metabolic process"/>
    <property type="evidence" value="ECO:0007669"/>
    <property type="project" value="InterPro"/>
</dbReference>
<feature type="non-terminal residue" evidence="3">
    <location>
        <position position="124"/>
    </location>
</feature>
<feature type="domain" description="Glycine cleavage system P-protein N-terminal" evidence="2">
    <location>
        <begin position="3"/>
        <end position="124"/>
    </location>
</feature>
<evidence type="ECO:0000259" key="2">
    <source>
        <dbReference type="Pfam" id="PF02347"/>
    </source>
</evidence>
<dbReference type="Pfam" id="PF02347">
    <property type="entry name" value="GDC-P"/>
    <property type="match status" value="1"/>
</dbReference>
<protein>
    <submittedName>
        <fullName evidence="3">Glycine dehydrogenase</fullName>
        <ecNumber evidence="3">1.4.4.2</ecNumber>
    </submittedName>
</protein>
<dbReference type="InterPro" id="IPR023010">
    <property type="entry name" value="GcvPA"/>
</dbReference>
<dbReference type="Gene3D" id="3.40.640.10">
    <property type="entry name" value="Type I PLP-dependent aspartate aminotransferase-like (Major domain)"/>
    <property type="match status" value="1"/>
</dbReference>
<proteinExistence type="predicted"/>
<dbReference type="Gene3D" id="3.90.1150.10">
    <property type="entry name" value="Aspartate Aminotransferase, domain 1"/>
    <property type="match status" value="1"/>
</dbReference>